<evidence type="ECO:0000313" key="1">
    <source>
        <dbReference type="EMBL" id="MBW3469478.1"/>
    </source>
</evidence>
<protein>
    <recommendedName>
        <fullName evidence="3">Outer membrane protein beta-barrel domain-containing protein</fullName>
    </recommendedName>
</protein>
<accession>A0A951J1Y0</accession>
<dbReference type="Proteomes" id="UP000727490">
    <property type="component" value="Unassembled WGS sequence"/>
</dbReference>
<comment type="caution">
    <text evidence="1">The sequence shown here is derived from an EMBL/GenBank/DDBJ whole genome shotgun (WGS) entry which is preliminary data.</text>
</comment>
<dbReference type="AlphaFoldDB" id="A0A951J1Y0"/>
<dbReference type="EMBL" id="RPHB01000008">
    <property type="protein sequence ID" value="MBW3469478.1"/>
    <property type="molecule type" value="Genomic_DNA"/>
</dbReference>
<proteinExistence type="predicted"/>
<organism evidence="1 2">
    <name type="scientific">Arthrospiribacter ruber</name>
    <dbReference type="NCBI Taxonomy" id="2487934"/>
    <lineage>
        <taxon>Bacteria</taxon>
        <taxon>Pseudomonadati</taxon>
        <taxon>Bacteroidota</taxon>
        <taxon>Cytophagia</taxon>
        <taxon>Cytophagales</taxon>
        <taxon>Cyclobacteriaceae</taxon>
        <taxon>Arthrospiribacter</taxon>
    </lineage>
</organism>
<dbReference type="RefSeq" id="WP_219292606.1">
    <property type="nucleotide sequence ID" value="NZ_RPHB01000008.1"/>
</dbReference>
<evidence type="ECO:0000313" key="2">
    <source>
        <dbReference type="Proteomes" id="UP000727490"/>
    </source>
</evidence>
<sequence>MLHQNFIRIAFVFILFIFSLPYVHGQAFQEKDLVLNAGLGLGSTYAAGLWGGGFGLPIGVGAEYGVASLEKGVIGVAGEFGYVGYNFYSLTTFGVRGSFHFAELLELEKDNLDLYGGLGLYYRNFNFEGTAFATGGAFLSFHAGARYYLSEKFGVYGEIGNTWAWLNLGVVLKIN</sequence>
<name>A0A951J1Y0_9BACT</name>
<keyword evidence="2" id="KW-1185">Reference proteome</keyword>
<gene>
    <name evidence="1" type="ORF">EGN73_16895</name>
</gene>
<reference evidence="1 2" key="1">
    <citation type="journal article" date="2020" name="Syst. Appl. Microbiol.">
        <title>Arthrospiribacter ruber gen. nov., sp. nov., a novel bacterium isolated from Arthrospira cultures.</title>
        <authorList>
            <person name="Waleron M."/>
            <person name="Misztak A."/>
            <person name="Waleron M.M."/>
            <person name="Furmaniak M."/>
            <person name="Mrozik A."/>
            <person name="Waleron K."/>
        </authorList>
    </citation>
    <scope>NUCLEOTIDE SEQUENCE [LARGE SCALE GENOMIC DNA]</scope>
    <source>
        <strain evidence="1 2">DPMB0001</strain>
    </source>
</reference>
<evidence type="ECO:0008006" key="3">
    <source>
        <dbReference type="Google" id="ProtNLM"/>
    </source>
</evidence>